<feature type="transmembrane region" description="Helical" evidence="6">
    <location>
        <begin position="261"/>
        <end position="280"/>
    </location>
</feature>
<dbReference type="PANTHER" id="PTHR23513">
    <property type="entry name" value="INTEGRAL MEMBRANE EFFLUX PROTEIN-RELATED"/>
    <property type="match status" value="1"/>
</dbReference>
<feature type="transmembrane region" description="Helical" evidence="6">
    <location>
        <begin position="286"/>
        <end position="310"/>
    </location>
</feature>
<dbReference type="GO" id="GO:0005886">
    <property type="term" value="C:plasma membrane"/>
    <property type="evidence" value="ECO:0007669"/>
    <property type="project" value="UniProtKB-SubCell"/>
</dbReference>
<feature type="domain" description="Major facilitator superfamily (MFS) profile" evidence="7">
    <location>
        <begin position="1"/>
        <end position="390"/>
    </location>
</feature>
<evidence type="ECO:0000256" key="4">
    <source>
        <dbReference type="ARBA" id="ARBA00022989"/>
    </source>
</evidence>
<protein>
    <submittedName>
        <fullName evidence="8">MFS transporter</fullName>
    </submittedName>
</protein>
<keyword evidence="4 6" id="KW-1133">Transmembrane helix</keyword>
<evidence type="ECO:0000256" key="6">
    <source>
        <dbReference type="SAM" id="Phobius"/>
    </source>
</evidence>
<evidence type="ECO:0000256" key="5">
    <source>
        <dbReference type="ARBA" id="ARBA00023136"/>
    </source>
</evidence>
<dbReference type="EMBL" id="BJCL01000003">
    <property type="protein sequence ID" value="GCL62676.1"/>
    <property type="molecule type" value="Genomic_DNA"/>
</dbReference>
<dbReference type="Gene3D" id="1.20.1250.20">
    <property type="entry name" value="MFS general substrate transporter like domains"/>
    <property type="match status" value="1"/>
</dbReference>
<keyword evidence="3 6" id="KW-0812">Transmembrane</keyword>
<reference evidence="9" key="1">
    <citation type="submission" date="2019-03" db="EMBL/GenBank/DDBJ databases">
        <title>Aquabacterium pictum sp.nov., the first bacteriochlorophyll a-containing freshwater bacterium in the genus Aquabacterium of the class Betaproteobacteria.</title>
        <authorList>
            <person name="Hirose S."/>
            <person name="Tank M."/>
            <person name="Hara E."/>
            <person name="Tamaki H."/>
            <person name="Takaichi S."/>
            <person name="Haruta S."/>
            <person name="Hanada S."/>
        </authorList>
    </citation>
    <scope>NUCLEOTIDE SEQUENCE [LARGE SCALE GENOMIC DNA]</scope>
    <source>
        <strain evidence="9">W35</strain>
    </source>
</reference>
<dbReference type="GO" id="GO:0022857">
    <property type="term" value="F:transmembrane transporter activity"/>
    <property type="evidence" value="ECO:0007669"/>
    <property type="project" value="InterPro"/>
</dbReference>
<dbReference type="AlphaFoldDB" id="A0A480ANT8"/>
<dbReference type="InterPro" id="IPR011701">
    <property type="entry name" value="MFS"/>
</dbReference>
<feature type="transmembrane region" description="Helical" evidence="6">
    <location>
        <begin position="322"/>
        <end position="342"/>
    </location>
</feature>
<feature type="transmembrane region" description="Helical" evidence="6">
    <location>
        <begin position="204"/>
        <end position="222"/>
    </location>
</feature>
<comment type="caution">
    <text evidence="8">The sequence shown here is derived from an EMBL/GenBank/DDBJ whole genome shotgun (WGS) entry which is preliminary data.</text>
</comment>
<accession>A0A480ANT8</accession>
<dbReference type="CDD" id="cd06173">
    <property type="entry name" value="MFS_MefA_like"/>
    <property type="match status" value="1"/>
</dbReference>
<dbReference type="PROSITE" id="PS50850">
    <property type="entry name" value="MFS"/>
    <property type="match status" value="1"/>
</dbReference>
<dbReference type="Proteomes" id="UP000301751">
    <property type="component" value="Unassembled WGS sequence"/>
</dbReference>
<evidence type="ECO:0000256" key="1">
    <source>
        <dbReference type="ARBA" id="ARBA00004651"/>
    </source>
</evidence>
<feature type="transmembrane region" description="Helical" evidence="6">
    <location>
        <begin position="71"/>
        <end position="94"/>
    </location>
</feature>
<feature type="transmembrane region" description="Helical" evidence="6">
    <location>
        <begin position="234"/>
        <end position="254"/>
    </location>
</feature>
<organism evidence="8 9">
    <name type="scientific">Pseudaquabacterium pictum</name>
    <dbReference type="NCBI Taxonomy" id="2315236"/>
    <lineage>
        <taxon>Bacteria</taxon>
        <taxon>Pseudomonadati</taxon>
        <taxon>Pseudomonadota</taxon>
        <taxon>Betaproteobacteria</taxon>
        <taxon>Burkholderiales</taxon>
        <taxon>Sphaerotilaceae</taxon>
        <taxon>Pseudaquabacterium</taxon>
    </lineage>
</organism>
<dbReference type="Pfam" id="PF07690">
    <property type="entry name" value="MFS_1"/>
    <property type="match status" value="1"/>
</dbReference>
<feature type="transmembrane region" description="Helical" evidence="6">
    <location>
        <begin position="33"/>
        <end position="51"/>
    </location>
</feature>
<dbReference type="InterPro" id="IPR036259">
    <property type="entry name" value="MFS_trans_sf"/>
</dbReference>
<dbReference type="SUPFAM" id="SSF103473">
    <property type="entry name" value="MFS general substrate transporter"/>
    <property type="match status" value="1"/>
</dbReference>
<gene>
    <name evidence="8" type="ORF">AQPW35_17570</name>
</gene>
<evidence type="ECO:0000313" key="9">
    <source>
        <dbReference type="Proteomes" id="UP000301751"/>
    </source>
</evidence>
<evidence type="ECO:0000256" key="3">
    <source>
        <dbReference type="ARBA" id="ARBA00022692"/>
    </source>
</evidence>
<keyword evidence="9" id="KW-1185">Reference proteome</keyword>
<evidence type="ECO:0000259" key="7">
    <source>
        <dbReference type="PROSITE" id="PS50850"/>
    </source>
</evidence>
<proteinExistence type="predicted"/>
<evidence type="ECO:0000313" key="8">
    <source>
        <dbReference type="EMBL" id="GCL62676.1"/>
    </source>
</evidence>
<comment type="subcellular location">
    <subcellularLocation>
        <location evidence="1">Cell membrane</location>
        <topology evidence="1">Multi-pass membrane protein</topology>
    </subcellularLocation>
</comment>
<dbReference type="InterPro" id="IPR020846">
    <property type="entry name" value="MFS_dom"/>
</dbReference>
<feature type="transmembrane region" description="Helical" evidence="6">
    <location>
        <begin position="154"/>
        <end position="172"/>
    </location>
</feature>
<sequence>MAAQSAEQVSLAAVPMVAVLALGAGPGQIGLLHTVQSLPFLLLAIPLGLLADRQSRRRLMVVAESLRALSLAALLLGTTTGQLSLLLLGLLGFIGAAGTVGFSVAAPALVPALVPRGALGVANSRLELARSIAYAGGPALAGALVGWAGGGLAFALATGLSLAAVALLVRLPEPARTPAPARHPWLELKEGAAQAWQHRLLRPILLTAVAWNLSWFVLQAAYVPYAMRSLGLDAQAVGFTLAAYGVGMVLGALAAPRILGALPFGTVVVLGPLCSVLAMATMAASLLWPAGALAGASFFLFGAGPILWTISSTTLRQTVTPPALLGRVSAIFLTVNMGARPLGAALGAAVGAQWGAGACLLLALAGFGLQALVIIASPVRTLAALPAHAA</sequence>
<feature type="transmembrane region" description="Helical" evidence="6">
    <location>
        <begin position="354"/>
        <end position="376"/>
    </location>
</feature>
<keyword evidence="2" id="KW-1003">Cell membrane</keyword>
<evidence type="ECO:0000256" key="2">
    <source>
        <dbReference type="ARBA" id="ARBA00022475"/>
    </source>
</evidence>
<name>A0A480ANT8_9BURK</name>
<keyword evidence="5 6" id="KW-0472">Membrane</keyword>
<dbReference type="PANTHER" id="PTHR23513:SF6">
    <property type="entry name" value="MAJOR FACILITATOR SUPERFAMILY ASSOCIATED DOMAIN-CONTAINING PROTEIN"/>
    <property type="match status" value="1"/>
</dbReference>